<comment type="similarity">
    <text evidence="2 11">Belongs to the sulfotransferase 2 family.</text>
</comment>
<sequence length="360" mass="41500">MVPRKPDYGLKRGGGTRSGAVLNFRSAANLRSVRRSSAVLPSVLTFLVIVASGGLLLMIEKGMLNSMEPPPPRGSGRRPELAGEAILQEIRNRTIGTMCSQKNMPHSVWSLSPVQRKTLLQHILVNDQYRFLYCYVPKVACSNWKKVLKVLSGALESVDINVKMNHQSDLLFLSSLKPEEIRYRLKHYFKFMFVREPMERLLSAYRNKFGEIQSYQRKYGVEIIKRYRKGVAKDASVTGDDVTFAEFVRYLLDEDAERMNEHWMPAYNLCQPCAVSYDFIGSHEHLESDAEFVLQRIGAPPDVRFPQRQTWYKPVTAETLHYYLCSLPQKLLRELLPKYILDFSLFTYPLPNTTTEHCRH</sequence>
<keyword evidence="6 11" id="KW-1133">Transmembrane helix</keyword>
<evidence type="ECO:0000256" key="8">
    <source>
        <dbReference type="ARBA" id="ARBA00023136"/>
    </source>
</evidence>
<dbReference type="STRING" id="94237.ENSMMOP00000008591"/>
<proteinExistence type="inferred from homology"/>
<feature type="transmembrane region" description="Helical" evidence="11">
    <location>
        <begin position="38"/>
        <end position="59"/>
    </location>
</feature>
<keyword evidence="5 11" id="KW-0735">Signal-anchor</keyword>
<dbReference type="EC" id="2.8.2.-" evidence="11"/>
<evidence type="ECO:0000313" key="12">
    <source>
        <dbReference type="Ensembl" id="ENSMMOP00000008591.1"/>
    </source>
</evidence>
<dbReference type="Ensembl" id="ENSMMOT00000008745.1">
    <property type="protein sequence ID" value="ENSMMOP00000008591.1"/>
    <property type="gene ID" value="ENSMMOG00000006637.1"/>
</dbReference>
<name>A0A3Q3VYX5_MOLML</name>
<dbReference type="PANTHER" id="PTHR12137">
    <property type="entry name" value="CARBOHYDRATE SULFOTRANSFERASE"/>
    <property type="match status" value="1"/>
</dbReference>
<evidence type="ECO:0000256" key="2">
    <source>
        <dbReference type="ARBA" id="ARBA00006339"/>
    </source>
</evidence>
<dbReference type="GO" id="GO:0050655">
    <property type="term" value="P:dermatan sulfate proteoglycan metabolic process"/>
    <property type="evidence" value="ECO:0007669"/>
    <property type="project" value="TreeGrafter"/>
</dbReference>
<evidence type="ECO:0000256" key="6">
    <source>
        <dbReference type="ARBA" id="ARBA00022989"/>
    </source>
</evidence>
<dbReference type="Proteomes" id="UP000261620">
    <property type="component" value="Unplaced"/>
</dbReference>
<accession>A0A3Q3VYX5</accession>
<dbReference type="GO" id="GO:0016051">
    <property type="term" value="P:carbohydrate biosynthetic process"/>
    <property type="evidence" value="ECO:0007669"/>
    <property type="project" value="InterPro"/>
</dbReference>
<dbReference type="InterPro" id="IPR018011">
    <property type="entry name" value="Carb_sulfotrans_8-10"/>
</dbReference>
<protein>
    <recommendedName>
        <fullName evidence="11">Carbohydrate sulfotransferase</fullName>
        <ecNumber evidence="11">2.8.2.-</ecNumber>
    </recommendedName>
</protein>
<reference evidence="12" key="1">
    <citation type="submission" date="2025-08" db="UniProtKB">
        <authorList>
            <consortium name="Ensembl"/>
        </authorList>
    </citation>
    <scope>IDENTIFICATION</scope>
</reference>
<keyword evidence="8 11" id="KW-0472">Membrane</keyword>
<organism evidence="12 13">
    <name type="scientific">Mola mola</name>
    <name type="common">Ocean sunfish</name>
    <name type="synonym">Tetraodon mola</name>
    <dbReference type="NCBI Taxonomy" id="94237"/>
    <lineage>
        <taxon>Eukaryota</taxon>
        <taxon>Metazoa</taxon>
        <taxon>Chordata</taxon>
        <taxon>Craniata</taxon>
        <taxon>Vertebrata</taxon>
        <taxon>Euteleostomi</taxon>
        <taxon>Actinopterygii</taxon>
        <taxon>Neopterygii</taxon>
        <taxon>Teleostei</taxon>
        <taxon>Neoteleostei</taxon>
        <taxon>Acanthomorphata</taxon>
        <taxon>Eupercaria</taxon>
        <taxon>Tetraodontiformes</taxon>
        <taxon>Molidae</taxon>
        <taxon>Mola</taxon>
    </lineage>
</organism>
<evidence type="ECO:0000256" key="10">
    <source>
        <dbReference type="ARBA" id="ARBA00023277"/>
    </source>
</evidence>
<reference evidence="12" key="2">
    <citation type="submission" date="2025-09" db="UniProtKB">
        <authorList>
            <consortium name="Ensembl"/>
        </authorList>
    </citation>
    <scope>IDENTIFICATION</scope>
</reference>
<dbReference type="GO" id="GO:0008146">
    <property type="term" value="F:sulfotransferase activity"/>
    <property type="evidence" value="ECO:0007669"/>
    <property type="project" value="InterPro"/>
</dbReference>
<evidence type="ECO:0000256" key="11">
    <source>
        <dbReference type="RuleBase" id="RU364020"/>
    </source>
</evidence>
<keyword evidence="4 11" id="KW-0812">Transmembrane</keyword>
<evidence type="ECO:0000256" key="1">
    <source>
        <dbReference type="ARBA" id="ARBA00004323"/>
    </source>
</evidence>
<dbReference type="OMA" id="SQKNMPH"/>
<keyword evidence="3 11" id="KW-0808">Transferase</keyword>
<evidence type="ECO:0000256" key="7">
    <source>
        <dbReference type="ARBA" id="ARBA00023034"/>
    </source>
</evidence>
<keyword evidence="13" id="KW-1185">Reference proteome</keyword>
<dbReference type="GO" id="GO:0000139">
    <property type="term" value="C:Golgi membrane"/>
    <property type="evidence" value="ECO:0007669"/>
    <property type="project" value="UniProtKB-SubCell"/>
</dbReference>
<comment type="subcellular location">
    <subcellularLocation>
        <location evidence="1 11">Golgi apparatus membrane</location>
        <topology evidence="1 11">Single-pass type II membrane protein</topology>
    </subcellularLocation>
</comment>
<evidence type="ECO:0000256" key="5">
    <source>
        <dbReference type="ARBA" id="ARBA00022968"/>
    </source>
</evidence>
<evidence type="ECO:0000256" key="3">
    <source>
        <dbReference type="ARBA" id="ARBA00022679"/>
    </source>
</evidence>
<evidence type="ECO:0000313" key="13">
    <source>
        <dbReference type="Proteomes" id="UP000261620"/>
    </source>
</evidence>
<keyword evidence="9 11" id="KW-0325">Glycoprotein</keyword>
<dbReference type="InterPro" id="IPR005331">
    <property type="entry name" value="Sulfotransferase"/>
</dbReference>
<dbReference type="PANTHER" id="PTHR12137:SF33">
    <property type="entry name" value="CARBOHYDRATE SULFOTRANSFERASE 14"/>
    <property type="match status" value="1"/>
</dbReference>
<dbReference type="AlphaFoldDB" id="A0A3Q3VYX5"/>
<keyword evidence="7 11" id="KW-0333">Golgi apparatus</keyword>
<evidence type="ECO:0000256" key="9">
    <source>
        <dbReference type="ARBA" id="ARBA00023180"/>
    </source>
</evidence>
<keyword evidence="10 11" id="KW-0119">Carbohydrate metabolism</keyword>
<evidence type="ECO:0000256" key="4">
    <source>
        <dbReference type="ARBA" id="ARBA00022692"/>
    </source>
</evidence>
<dbReference type="Pfam" id="PF03567">
    <property type="entry name" value="Sulfotransfer_2"/>
    <property type="match status" value="1"/>
</dbReference>